<organism evidence="3 4">
    <name type="scientific">Serinicoccus hydrothermalis</name>
    <dbReference type="NCBI Taxonomy" id="1758689"/>
    <lineage>
        <taxon>Bacteria</taxon>
        <taxon>Bacillati</taxon>
        <taxon>Actinomycetota</taxon>
        <taxon>Actinomycetes</taxon>
        <taxon>Micrococcales</taxon>
        <taxon>Ornithinimicrobiaceae</taxon>
        <taxon>Serinicoccus</taxon>
    </lineage>
</organism>
<evidence type="ECO:0000259" key="2">
    <source>
        <dbReference type="Pfam" id="PF14258"/>
    </source>
</evidence>
<dbReference type="OrthoDB" id="5241668at2"/>
<accession>A0A1B1NGF7</accession>
<dbReference type="EMBL" id="CP014989">
    <property type="protein sequence ID" value="ANS80504.1"/>
    <property type="molecule type" value="Genomic_DNA"/>
</dbReference>
<evidence type="ECO:0000256" key="1">
    <source>
        <dbReference type="SAM" id="MobiDB-lite"/>
    </source>
</evidence>
<dbReference type="InterPro" id="IPR025646">
    <property type="entry name" value="DUF4350"/>
</dbReference>
<keyword evidence="4" id="KW-1185">Reference proteome</keyword>
<gene>
    <name evidence="3" type="ORF">SGUI_3108</name>
</gene>
<evidence type="ECO:0000313" key="4">
    <source>
        <dbReference type="Proteomes" id="UP000092482"/>
    </source>
</evidence>
<protein>
    <submittedName>
        <fullName evidence="3">Secreted protein</fullName>
    </submittedName>
</protein>
<dbReference type="RefSeq" id="WP_066641879.1">
    <property type="nucleotide sequence ID" value="NZ_CP014989.1"/>
</dbReference>
<dbReference type="Proteomes" id="UP000092482">
    <property type="component" value="Chromosome"/>
</dbReference>
<feature type="region of interest" description="Disordered" evidence="1">
    <location>
        <begin position="382"/>
        <end position="413"/>
    </location>
</feature>
<dbReference type="STRING" id="1758689.SGUI_3108"/>
<dbReference type="AlphaFoldDB" id="A0A1B1NGF7"/>
<proteinExistence type="predicted"/>
<dbReference type="Pfam" id="PF14258">
    <property type="entry name" value="DUF4350"/>
    <property type="match status" value="1"/>
</dbReference>
<feature type="domain" description="DUF4350" evidence="2">
    <location>
        <begin position="35"/>
        <end position="223"/>
    </location>
</feature>
<reference evidence="3 4" key="1">
    <citation type="submission" date="2016-03" db="EMBL/GenBank/DDBJ databases">
        <title>Shallow-sea hydrothermal system.</title>
        <authorList>
            <person name="Tang K."/>
        </authorList>
    </citation>
    <scope>NUCLEOTIDE SEQUENCE [LARGE SCALE GENOMIC DNA]</scope>
    <source>
        <strain evidence="3 4">JLT9</strain>
    </source>
</reference>
<name>A0A1B1NGF7_9MICO</name>
<evidence type="ECO:0000313" key="3">
    <source>
        <dbReference type="EMBL" id="ANS80504.1"/>
    </source>
</evidence>
<dbReference type="KEGG" id="serj:SGUI_3108"/>
<sequence>MSAVRRYAPWAALALVAVVVAALLTTPRSGEPLHPSNPGPQGAQALYEVLRSQGVDVEVVNGTSEIDPADVGPGTSVLLAHTAYLGPESGPDLLADLAGLDRLVVLVDDPQRDVGAVLGLDLDASSGSGLAVSPDCTDPVVREGDRVVGWDVLLSAGGEDRARTTACYPPGAGHNAGGAREGALLVLEAEQDRPLTVVAGVGPTWTNAQITEEANAALALRTLGASDRLLWVVPQPGDAGLDAASSLWDVLPRNLTAAIWVVAGGVLALALWQGRRLGAVVTEPLPAVVRATETTLSRGRLYHQAHDRQHAARTVQAGARRRLARVLGVPTGTGDPAALVAAVSGASHGDDAQVRRLLVDSDALPDDDSLVHLVREIHDLEEQVRHPVDRSVPTTGPAGGPTPVPRTTPERTP</sequence>